<protein>
    <recommendedName>
        <fullName evidence="1">DUF1985 domain-containing protein</fullName>
    </recommendedName>
</protein>
<sequence>MKFHFPEASASPWWCESSEFCKKFEICFLFAGRPLRMSLHDFSQVTGLNCSKIPKKNIRRKKNPIIEKQYWEELIAGRVHPMNSSSKVKFSLHMFFTMWLFLLFTYDQYDVRQR</sequence>
<evidence type="ECO:0000313" key="2">
    <source>
        <dbReference type="EMBL" id="RID71116.1"/>
    </source>
</evidence>
<name>A0A398A7H0_BRACM</name>
<dbReference type="Pfam" id="PF09331">
    <property type="entry name" value="DUF1985"/>
    <property type="match status" value="1"/>
</dbReference>
<evidence type="ECO:0000313" key="3">
    <source>
        <dbReference type="Proteomes" id="UP000264353"/>
    </source>
</evidence>
<evidence type="ECO:0000259" key="1">
    <source>
        <dbReference type="Pfam" id="PF09331"/>
    </source>
</evidence>
<feature type="domain" description="DUF1985" evidence="1">
    <location>
        <begin position="22"/>
        <end position="80"/>
    </location>
</feature>
<organism evidence="2 3">
    <name type="scientific">Brassica campestris</name>
    <name type="common">Field mustard</name>
    <dbReference type="NCBI Taxonomy" id="3711"/>
    <lineage>
        <taxon>Eukaryota</taxon>
        <taxon>Viridiplantae</taxon>
        <taxon>Streptophyta</taxon>
        <taxon>Embryophyta</taxon>
        <taxon>Tracheophyta</taxon>
        <taxon>Spermatophyta</taxon>
        <taxon>Magnoliopsida</taxon>
        <taxon>eudicotyledons</taxon>
        <taxon>Gunneridae</taxon>
        <taxon>Pentapetalae</taxon>
        <taxon>rosids</taxon>
        <taxon>malvids</taxon>
        <taxon>Brassicales</taxon>
        <taxon>Brassicaceae</taxon>
        <taxon>Brassiceae</taxon>
        <taxon>Brassica</taxon>
    </lineage>
</organism>
<dbReference type="InterPro" id="IPR015410">
    <property type="entry name" value="DUF1985"/>
</dbReference>
<dbReference type="AlphaFoldDB" id="A0A398A7H0"/>
<dbReference type="Proteomes" id="UP000264353">
    <property type="component" value="Chromosome A3"/>
</dbReference>
<dbReference type="EMBL" id="CM010630">
    <property type="protein sequence ID" value="RID71116.1"/>
    <property type="molecule type" value="Genomic_DNA"/>
</dbReference>
<accession>A0A398A7H0</accession>
<gene>
    <name evidence="2" type="ORF">BRARA_C03073</name>
</gene>
<reference evidence="2 3" key="1">
    <citation type="submission" date="2018-06" db="EMBL/GenBank/DDBJ databases">
        <title>WGS assembly of Brassica rapa FPsc.</title>
        <authorList>
            <person name="Bowman J."/>
            <person name="Kohchi T."/>
            <person name="Yamato K."/>
            <person name="Jenkins J."/>
            <person name="Shu S."/>
            <person name="Ishizaki K."/>
            <person name="Yamaoka S."/>
            <person name="Nishihama R."/>
            <person name="Nakamura Y."/>
            <person name="Berger F."/>
            <person name="Adam C."/>
            <person name="Aki S."/>
            <person name="Althoff F."/>
            <person name="Araki T."/>
            <person name="Arteaga-Vazquez M."/>
            <person name="Balasubrmanian S."/>
            <person name="Bauer D."/>
            <person name="Boehm C."/>
            <person name="Briginshaw L."/>
            <person name="Caballero-Perez J."/>
            <person name="Catarino B."/>
            <person name="Chen F."/>
            <person name="Chiyoda S."/>
            <person name="Chovatia M."/>
            <person name="Davies K."/>
            <person name="Delmans M."/>
            <person name="Demura T."/>
            <person name="Dierschke T."/>
            <person name="Dolan L."/>
            <person name="Dorantes-Acosta A."/>
            <person name="Eklund D."/>
            <person name="Florent S."/>
            <person name="Flores-Sandoval E."/>
            <person name="Fujiyama A."/>
            <person name="Fukuzawa H."/>
            <person name="Galik B."/>
            <person name="Grimanelli D."/>
            <person name="Grimwood J."/>
            <person name="Grossniklaus U."/>
            <person name="Hamada T."/>
            <person name="Haseloff J."/>
            <person name="Hetherington A."/>
            <person name="Higo A."/>
            <person name="Hirakawa Y."/>
            <person name="Hundley H."/>
            <person name="Ikeda Y."/>
            <person name="Inoue K."/>
            <person name="Inoue S."/>
            <person name="Ishida S."/>
            <person name="Jia Q."/>
            <person name="Kakita M."/>
            <person name="Kanazawa T."/>
            <person name="Kawai Y."/>
            <person name="Kawashima T."/>
            <person name="Kennedy M."/>
            <person name="Kinose K."/>
            <person name="Kinoshita T."/>
            <person name="Kohara Y."/>
            <person name="Koide E."/>
            <person name="Komatsu K."/>
            <person name="Kopischke S."/>
            <person name="Kubo M."/>
            <person name="Kyozuka J."/>
            <person name="Lagercrantz U."/>
            <person name="Lin S."/>
            <person name="Lindquist E."/>
            <person name="Lipzen A."/>
            <person name="Lu C."/>
            <person name="Luna E."/>
            <person name="Martienssen R."/>
            <person name="Minamino N."/>
            <person name="Mizutani M."/>
            <person name="Mizutani M."/>
            <person name="Mochizuki N."/>
            <person name="Monte I."/>
            <person name="Mosher R."/>
            <person name="Nagasaki H."/>
            <person name="Nakagami H."/>
            <person name="Naramoto S."/>
            <person name="Nishitani K."/>
            <person name="Ohtani M."/>
            <person name="Okamoto T."/>
            <person name="Okumura M."/>
            <person name="Phillips J."/>
            <person name="Pollak B."/>
            <person name="Reinders A."/>
            <person name="Roevekamp M."/>
            <person name="Sano R."/>
            <person name="Sawa S."/>
            <person name="Schmid M."/>
            <person name="Shirakawa M."/>
            <person name="Solano R."/>
            <person name="Spunde A."/>
            <person name="Suetsugu N."/>
            <person name="Sugano S."/>
            <person name="Sugiyama A."/>
            <person name="Sun R."/>
            <person name="Suzuki Y."/>
            <person name="Takenaka M."/>
            <person name="Takezawa D."/>
            <person name="Tomogane H."/>
            <person name="Tsuzuki M."/>
            <person name="Ueda T."/>
            <person name="Umeda M."/>
            <person name="Ward J."/>
            <person name="Watanabe Y."/>
            <person name="Yazaki K."/>
            <person name="Yokoyama R."/>
            <person name="Yoshitake Y."/>
            <person name="Yotsui I."/>
            <person name="Zachgo S."/>
            <person name="Schmutz J."/>
        </authorList>
    </citation>
    <scope>NUCLEOTIDE SEQUENCE [LARGE SCALE GENOMIC DNA]</scope>
    <source>
        <strain evidence="3">cv. B-3</strain>
    </source>
</reference>
<proteinExistence type="predicted"/>